<dbReference type="AlphaFoldDB" id="A0A3Q0S3L3"/>
<evidence type="ECO:0000256" key="8">
    <source>
        <dbReference type="ARBA" id="ARBA00023170"/>
    </source>
</evidence>
<evidence type="ECO:0000256" key="3">
    <source>
        <dbReference type="ARBA" id="ARBA00022692"/>
    </source>
</evidence>
<organism evidence="13 14">
    <name type="scientific">Amphilophus citrinellus</name>
    <name type="common">Midas cichlid</name>
    <name type="synonym">Cichlasoma citrinellum</name>
    <dbReference type="NCBI Taxonomy" id="61819"/>
    <lineage>
        <taxon>Eukaryota</taxon>
        <taxon>Metazoa</taxon>
        <taxon>Chordata</taxon>
        <taxon>Craniata</taxon>
        <taxon>Vertebrata</taxon>
        <taxon>Euteleostomi</taxon>
        <taxon>Actinopterygii</taxon>
        <taxon>Neopterygii</taxon>
        <taxon>Teleostei</taxon>
        <taxon>Neoteleostei</taxon>
        <taxon>Acanthomorphata</taxon>
        <taxon>Ovalentaria</taxon>
        <taxon>Cichlomorphae</taxon>
        <taxon>Cichliformes</taxon>
        <taxon>Cichlidae</taxon>
        <taxon>New World cichlids</taxon>
        <taxon>Cichlasomatinae</taxon>
        <taxon>Heroini</taxon>
        <taxon>Amphilophus</taxon>
    </lineage>
</organism>
<evidence type="ECO:0000313" key="14">
    <source>
        <dbReference type="Proteomes" id="UP000261340"/>
    </source>
</evidence>
<name>A0A3Q0S3L3_AMPCI</name>
<feature type="domain" description="Ig-like" evidence="12">
    <location>
        <begin position="1"/>
        <end position="119"/>
    </location>
</feature>
<dbReference type="GO" id="GO:0071222">
    <property type="term" value="P:cellular response to lipopolysaccharide"/>
    <property type="evidence" value="ECO:0007669"/>
    <property type="project" value="TreeGrafter"/>
</dbReference>
<dbReference type="GO" id="GO:0009897">
    <property type="term" value="C:external side of plasma membrane"/>
    <property type="evidence" value="ECO:0007669"/>
    <property type="project" value="TreeGrafter"/>
</dbReference>
<dbReference type="GeneTree" id="ENSGT00940000168410"/>
<evidence type="ECO:0000256" key="1">
    <source>
        <dbReference type="ARBA" id="ARBA00004251"/>
    </source>
</evidence>
<dbReference type="Pfam" id="PF07686">
    <property type="entry name" value="V-set"/>
    <property type="match status" value="1"/>
</dbReference>
<reference evidence="13" key="2">
    <citation type="submission" date="2025-09" db="UniProtKB">
        <authorList>
            <consortium name="Ensembl"/>
        </authorList>
    </citation>
    <scope>IDENTIFICATION</scope>
</reference>
<evidence type="ECO:0000256" key="4">
    <source>
        <dbReference type="ARBA" id="ARBA00022729"/>
    </source>
</evidence>
<dbReference type="PROSITE" id="PS50835">
    <property type="entry name" value="IG_LIKE"/>
    <property type="match status" value="1"/>
</dbReference>
<keyword evidence="14" id="KW-1185">Reference proteome</keyword>
<evidence type="ECO:0000256" key="5">
    <source>
        <dbReference type="ARBA" id="ARBA00022989"/>
    </source>
</evidence>
<dbReference type="Ensembl" id="ENSACIT00000015443.1">
    <property type="protein sequence ID" value="ENSACIP00000015035.1"/>
    <property type="gene ID" value="ENSACIG00000011687.1"/>
</dbReference>
<dbReference type="GO" id="GO:0031295">
    <property type="term" value="P:T cell costimulation"/>
    <property type="evidence" value="ECO:0007669"/>
    <property type="project" value="TreeGrafter"/>
</dbReference>
<keyword evidence="9" id="KW-0325">Glycoprotein</keyword>
<protein>
    <recommendedName>
        <fullName evidence="12">Ig-like domain-containing protein</fullName>
    </recommendedName>
</protein>
<dbReference type="InterPro" id="IPR036179">
    <property type="entry name" value="Ig-like_dom_sf"/>
</dbReference>
<evidence type="ECO:0000256" key="6">
    <source>
        <dbReference type="ARBA" id="ARBA00023136"/>
    </source>
</evidence>
<comment type="subcellular location">
    <subcellularLocation>
        <location evidence="1">Cell membrane</location>
        <topology evidence="1">Single-pass type I membrane protein</topology>
    </subcellularLocation>
</comment>
<evidence type="ECO:0000313" key="13">
    <source>
        <dbReference type="Ensembl" id="ENSACIP00000015035.1"/>
    </source>
</evidence>
<accession>A0A3Q0S3L3</accession>
<sequence length="150" mass="16975">AYRLMLCSVLLSALQAEMVEVTWGEKSVVLPFKTKDLPQNIKVEWRHHNMMVHIYQSGPNHSNLQDRSYRGRTEMIDNALKNKDLSLTLKDLRLTDTGVYTCTVYSGREESQAERPEVNATGVTPSALEKSLRIYISICGSTHGAFRCTL</sequence>
<keyword evidence="8" id="KW-0675">Receptor</keyword>
<dbReference type="Gene3D" id="2.60.40.10">
    <property type="entry name" value="Immunoglobulins"/>
    <property type="match status" value="1"/>
</dbReference>
<feature type="signal peptide" evidence="11">
    <location>
        <begin position="1"/>
        <end position="24"/>
    </location>
</feature>
<dbReference type="InterPro" id="IPR013783">
    <property type="entry name" value="Ig-like_fold"/>
</dbReference>
<feature type="chain" id="PRO_5018654889" description="Ig-like domain-containing protein" evidence="11">
    <location>
        <begin position="25"/>
        <end position="150"/>
    </location>
</feature>
<dbReference type="PANTHER" id="PTHR25466:SF14">
    <property type="entry name" value="BUTYROPHILIN SUBFAMILY 2 MEMBER A2-LIKE-RELATED"/>
    <property type="match status" value="1"/>
</dbReference>
<dbReference type="GO" id="GO:0007166">
    <property type="term" value="P:cell surface receptor signaling pathway"/>
    <property type="evidence" value="ECO:0007669"/>
    <property type="project" value="TreeGrafter"/>
</dbReference>
<evidence type="ECO:0000259" key="12">
    <source>
        <dbReference type="PROSITE" id="PS50835"/>
    </source>
</evidence>
<evidence type="ECO:0000256" key="7">
    <source>
        <dbReference type="ARBA" id="ARBA00023157"/>
    </source>
</evidence>
<dbReference type="InterPro" id="IPR051713">
    <property type="entry name" value="T-cell_Activation_Regulation"/>
</dbReference>
<keyword evidence="4 11" id="KW-0732">Signal</keyword>
<evidence type="ECO:0000256" key="11">
    <source>
        <dbReference type="SAM" id="SignalP"/>
    </source>
</evidence>
<dbReference type="GO" id="GO:0006955">
    <property type="term" value="P:immune response"/>
    <property type="evidence" value="ECO:0007669"/>
    <property type="project" value="TreeGrafter"/>
</dbReference>
<evidence type="ECO:0000256" key="2">
    <source>
        <dbReference type="ARBA" id="ARBA00022475"/>
    </source>
</evidence>
<dbReference type="InterPro" id="IPR007110">
    <property type="entry name" value="Ig-like_dom"/>
</dbReference>
<dbReference type="SUPFAM" id="SSF48726">
    <property type="entry name" value="Immunoglobulin"/>
    <property type="match status" value="1"/>
</dbReference>
<dbReference type="Proteomes" id="UP000261340">
    <property type="component" value="Unplaced"/>
</dbReference>
<dbReference type="GO" id="GO:0042102">
    <property type="term" value="P:positive regulation of T cell proliferation"/>
    <property type="evidence" value="ECO:0007669"/>
    <property type="project" value="TreeGrafter"/>
</dbReference>
<keyword evidence="3" id="KW-0812">Transmembrane</keyword>
<dbReference type="PANTHER" id="PTHR25466">
    <property type="entry name" value="T-LYMPHOCYTE ACTIVATION ANTIGEN"/>
    <property type="match status" value="1"/>
</dbReference>
<proteinExistence type="predicted"/>
<keyword evidence="7" id="KW-1015">Disulfide bond</keyword>
<evidence type="ECO:0000256" key="10">
    <source>
        <dbReference type="ARBA" id="ARBA00023319"/>
    </source>
</evidence>
<reference evidence="13" key="1">
    <citation type="submission" date="2025-08" db="UniProtKB">
        <authorList>
            <consortium name="Ensembl"/>
        </authorList>
    </citation>
    <scope>IDENTIFICATION</scope>
</reference>
<dbReference type="GO" id="GO:0042130">
    <property type="term" value="P:negative regulation of T cell proliferation"/>
    <property type="evidence" value="ECO:0007669"/>
    <property type="project" value="TreeGrafter"/>
</dbReference>
<keyword evidence="10" id="KW-0393">Immunoglobulin domain</keyword>
<keyword evidence="5" id="KW-1133">Transmembrane helix</keyword>
<keyword evidence="6" id="KW-0472">Membrane</keyword>
<dbReference type="InterPro" id="IPR013106">
    <property type="entry name" value="Ig_V-set"/>
</dbReference>
<evidence type="ECO:0000256" key="9">
    <source>
        <dbReference type="ARBA" id="ARBA00023180"/>
    </source>
</evidence>
<keyword evidence="2" id="KW-1003">Cell membrane</keyword>